<feature type="non-terminal residue" evidence="1">
    <location>
        <position position="1"/>
    </location>
</feature>
<protein>
    <submittedName>
        <fullName evidence="1">Uncharacterized protein</fullName>
    </submittedName>
</protein>
<keyword evidence="2" id="KW-1185">Reference proteome</keyword>
<dbReference type="OrthoDB" id="3046524at2759"/>
<proteinExistence type="predicted"/>
<name>A0A2A9N695_9AGAR</name>
<evidence type="ECO:0000313" key="2">
    <source>
        <dbReference type="Proteomes" id="UP000242287"/>
    </source>
</evidence>
<organism evidence="1 2">
    <name type="scientific">Amanita thiersii Skay4041</name>
    <dbReference type="NCBI Taxonomy" id="703135"/>
    <lineage>
        <taxon>Eukaryota</taxon>
        <taxon>Fungi</taxon>
        <taxon>Dikarya</taxon>
        <taxon>Basidiomycota</taxon>
        <taxon>Agaricomycotina</taxon>
        <taxon>Agaricomycetes</taxon>
        <taxon>Agaricomycetidae</taxon>
        <taxon>Agaricales</taxon>
        <taxon>Pluteineae</taxon>
        <taxon>Amanitaceae</taxon>
        <taxon>Amanita</taxon>
    </lineage>
</organism>
<dbReference type="Proteomes" id="UP000242287">
    <property type="component" value="Unassembled WGS sequence"/>
</dbReference>
<reference evidence="1 2" key="1">
    <citation type="submission" date="2014-02" db="EMBL/GenBank/DDBJ databases">
        <title>Transposable element dynamics among asymbiotic and ectomycorrhizal Amanita fungi.</title>
        <authorList>
            <consortium name="DOE Joint Genome Institute"/>
            <person name="Hess J."/>
            <person name="Skrede I."/>
            <person name="Wolfe B."/>
            <person name="LaButti K."/>
            <person name="Ohm R.A."/>
            <person name="Grigoriev I.V."/>
            <person name="Pringle A."/>
        </authorList>
    </citation>
    <scope>NUCLEOTIDE SEQUENCE [LARGE SCALE GENOMIC DNA]</scope>
    <source>
        <strain evidence="1 2">SKay4041</strain>
    </source>
</reference>
<dbReference type="EMBL" id="KZ302418">
    <property type="protein sequence ID" value="PFH45365.1"/>
    <property type="molecule type" value="Genomic_DNA"/>
</dbReference>
<sequence>DVVHVYDHPSFGYFCSEHVIHHGLKCCWRIKHHQRFKKTPISPERGLPFVTIFNPDVIVSPANVHLRKILCLR</sequence>
<dbReference type="AlphaFoldDB" id="A0A2A9N695"/>
<evidence type="ECO:0000313" key="1">
    <source>
        <dbReference type="EMBL" id="PFH45365.1"/>
    </source>
</evidence>
<accession>A0A2A9N695</accession>
<gene>
    <name evidence="1" type="ORF">AMATHDRAFT_160497</name>
</gene>